<organism evidence="2 3">
    <name type="scientific">Nocardioides aestuarii</name>
    <dbReference type="NCBI Taxonomy" id="252231"/>
    <lineage>
        <taxon>Bacteria</taxon>
        <taxon>Bacillati</taxon>
        <taxon>Actinomycetota</taxon>
        <taxon>Actinomycetes</taxon>
        <taxon>Propionibacteriales</taxon>
        <taxon>Nocardioidaceae</taxon>
        <taxon>Nocardioides</taxon>
    </lineage>
</organism>
<gene>
    <name evidence="2" type="ORF">ACFSDE_03570</name>
</gene>
<feature type="domain" description="Hemerythrin-like" evidence="1">
    <location>
        <begin position="12"/>
        <end position="134"/>
    </location>
</feature>
<evidence type="ECO:0000259" key="1">
    <source>
        <dbReference type="Pfam" id="PF01814"/>
    </source>
</evidence>
<comment type="caution">
    <text evidence="2">The sequence shown here is derived from an EMBL/GenBank/DDBJ whole genome shotgun (WGS) entry which is preliminary data.</text>
</comment>
<accession>A0ABW4TJQ6</accession>
<dbReference type="Gene3D" id="1.20.120.520">
    <property type="entry name" value="nmb1532 protein domain like"/>
    <property type="match status" value="1"/>
</dbReference>
<dbReference type="CDD" id="cd12108">
    <property type="entry name" value="Hr-like"/>
    <property type="match status" value="1"/>
</dbReference>
<evidence type="ECO:0000313" key="2">
    <source>
        <dbReference type="EMBL" id="MFD1945859.1"/>
    </source>
</evidence>
<proteinExistence type="predicted"/>
<name>A0ABW4TJQ6_9ACTN</name>
<dbReference type="Proteomes" id="UP001597351">
    <property type="component" value="Unassembled WGS sequence"/>
</dbReference>
<dbReference type="InterPro" id="IPR012312">
    <property type="entry name" value="Hemerythrin-like"/>
</dbReference>
<keyword evidence="3" id="KW-1185">Reference proteome</keyword>
<dbReference type="RefSeq" id="WP_343915230.1">
    <property type="nucleotide sequence ID" value="NZ_BAAAJT010000002.1"/>
</dbReference>
<sequence length="221" mass="24033">MPVDTRMNGIIHAALRRDLDRAAVVLADGPGPDRLRAVGEHVVWLMDFLHTHHTGEDEHLFPMLRRNNPALGDLLDDMESEHAAIAGAVTVLRDTGGRAARGEPVAADLAEAVAALRVVLDPHLEHEERDLSPAVPGSVTEEEWAAFEKSNTSGSRPPELAFVGHWMLDNLDVAGTTVVRSKVPAVPRFIMLRFLGGPYRKRSEACWGGTPAAQLKSEPLV</sequence>
<dbReference type="Pfam" id="PF01814">
    <property type="entry name" value="Hemerythrin"/>
    <property type="match status" value="1"/>
</dbReference>
<reference evidence="3" key="1">
    <citation type="journal article" date="2019" name="Int. J. Syst. Evol. Microbiol.">
        <title>The Global Catalogue of Microorganisms (GCM) 10K type strain sequencing project: providing services to taxonomists for standard genome sequencing and annotation.</title>
        <authorList>
            <consortium name="The Broad Institute Genomics Platform"/>
            <consortium name="The Broad Institute Genome Sequencing Center for Infectious Disease"/>
            <person name="Wu L."/>
            <person name="Ma J."/>
        </authorList>
    </citation>
    <scope>NUCLEOTIDE SEQUENCE [LARGE SCALE GENOMIC DNA]</scope>
    <source>
        <strain evidence="3">CGMCC 1.12477</strain>
    </source>
</reference>
<protein>
    <submittedName>
        <fullName evidence="2">Hemerythrin domain-containing protein</fullName>
    </submittedName>
</protein>
<evidence type="ECO:0000313" key="3">
    <source>
        <dbReference type="Proteomes" id="UP001597351"/>
    </source>
</evidence>
<dbReference type="EMBL" id="JBHUGD010000001">
    <property type="protein sequence ID" value="MFD1945859.1"/>
    <property type="molecule type" value="Genomic_DNA"/>
</dbReference>